<reference evidence="1" key="1">
    <citation type="submission" date="2020-05" db="EMBL/GenBank/DDBJ databases">
        <authorList>
            <person name="Chiriac C."/>
            <person name="Salcher M."/>
            <person name="Ghai R."/>
            <person name="Kavagutti S V."/>
        </authorList>
    </citation>
    <scope>NUCLEOTIDE SEQUENCE</scope>
</reference>
<evidence type="ECO:0000313" key="1">
    <source>
        <dbReference type="EMBL" id="CAB4559343.1"/>
    </source>
</evidence>
<accession>A0A6J6DAK8</accession>
<dbReference type="AlphaFoldDB" id="A0A6J6DAK8"/>
<sequence length="139" mass="14530">MRSLKPVLYGAGLMRQTSMPCGASSARMALPIASSACLVIAYGPNPGAANLPAMEDMMMILPEDCLAIAGKTACVIATVPKTFTSKTLRRRSSGTSDIGPVWPYPALLMSTSIFQLETRAISAVFVMSSFSTCSPGCSA</sequence>
<name>A0A6J6DAK8_9ZZZZ</name>
<protein>
    <submittedName>
        <fullName evidence="1">Unannotated protein</fullName>
    </submittedName>
</protein>
<proteinExistence type="predicted"/>
<dbReference type="EMBL" id="CAEZTI010000033">
    <property type="protein sequence ID" value="CAB4559343.1"/>
    <property type="molecule type" value="Genomic_DNA"/>
</dbReference>
<gene>
    <name evidence="1" type="ORF">UFOPK1619_00282</name>
</gene>
<organism evidence="1">
    <name type="scientific">freshwater metagenome</name>
    <dbReference type="NCBI Taxonomy" id="449393"/>
    <lineage>
        <taxon>unclassified sequences</taxon>
        <taxon>metagenomes</taxon>
        <taxon>ecological metagenomes</taxon>
    </lineage>
</organism>